<evidence type="ECO:0000313" key="2">
    <source>
        <dbReference type="EMBL" id="KAA3480625.1"/>
    </source>
</evidence>
<dbReference type="SUPFAM" id="SSF56672">
    <property type="entry name" value="DNA/RNA polymerases"/>
    <property type="match status" value="1"/>
</dbReference>
<gene>
    <name evidence="2" type="ORF">EPI10_021045</name>
</gene>
<protein>
    <submittedName>
        <fullName evidence="2">CCHC-type integrase</fullName>
    </submittedName>
</protein>
<dbReference type="OrthoDB" id="111931at2759"/>
<dbReference type="InterPro" id="IPR041577">
    <property type="entry name" value="RT_RNaseH_2"/>
</dbReference>
<organism evidence="2 3">
    <name type="scientific">Gossypium australe</name>
    <dbReference type="NCBI Taxonomy" id="47621"/>
    <lineage>
        <taxon>Eukaryota</taxon>
        <taxon>Viridiplantae</taxon>
        <taxon>Streptophyta</taxon>
        <taxon>Embryophyta</taxon>
        <taxon>Tracheophyta</taxon>
        <taxon>Spermatophyta</taxon>
        <taxon>Magnoliopsida</taxon>
        <taxon>eudicotyledons</taxon>
        <taxon>Gunneridae</taxon>
        <taxon>Pentapetalae</taxon>
        <taxon>rosids</taxon>
        <taxon>malvids</taxon>
        <taxon>Malvales</taxon>
        <taxon>Malvaceae</taxon>
        <taxon>Malvoideae</taxon>
        <taxon>Gossypium</taxon>
    </lineage>
</organism>
<dbReference type="Proteomes" id="UP000325315">
    <property type="component" value="Unassembled WGS sequence"/>
</dbReference>
<keyword evidence="3" id="KW-1185">Reference proteome</keyword>
<accession>A0A5B6WHR6</accession>
<reference evidence="3" key="1">
    <citation type="journal article" date="2019" name="Plant Biotechnol. J.">
        <title>Genome sequencing of the Australian wild diploid species Gossypium australe highlights disease resistance and delayed gland morphogenesis.</title>
        <authorList>
            <person name="Cai Y."/>
            <person name="Cai X."/>
            <person name="Wang Q."/>
            <person name="Wang P."/>
            <person name="Zhang Y."/>
            <person name="Cai C."/>
            <person name="Xu Y."/>
            <person name="Wang K."/>
            <person name="Zhou Z."/>
            <person name="Wang C."/>
            <person name="Geng S."/>
            <person name="Li B."/>
            <person name="Dong Q."/>
            <person name="Hou Y."/>
            <person name="Wang H."/>
            <person name="Ai P."/>
            <person name="Liu Z."/>
            <person name="Yi F."/>
            <person name="Sun M."/>
            <person name="An G."/>
            <person name="Cheng J."/>
            <person name="Zhang Y."/>
            <person name="Shi Q."/>
            <person name="Xie Y."/>
            <person name="Shi X."/>
            <person name="Chang Y."/>
            <person name="Huang F."/>
            <person name="Chen Y."/>
            <person name="Hong S."/>
            <person name="Mi L."/>
            <person name="Sun Q."/>
            <person name="Zhang L."/>
            <person name="Zhou B."/>
            <person name="Peng R."/>
            <person name="Zhang X."/>
            <person name="Liu F."/>
        </authorList>
    </citation>
    <scope>NUCLEOTIDE SEQUENCE [LARGE SCALE GENOMIC DNA]</scope>
    <source>
        <strain evidence="3">cv. PA1801</strain>
    </source>
</reference>
<dbReference type="PANTHER" id="PTHR34072:SF59">
    <property type="entry name" value="CCHC-TYPE INTEGRASE"/>
    <property type="match status" value="1"/>
</dbReference>
<sequence length="109" mass="12645">MLTEAPLLTQPESGVSYVVYSDASLNGLDCGLMQTRKLKPHERNYPTHDVKLATIVFTLKIWRHYLYDEKCHRCWLELLKDYDLVIDYHQGKANVVAEAFSRKSLLFAL</sequence>
<dbReference type="Pfam" id="PF17919">
    <property type="entry name" value="RT_RNaseH_2"/>
    <property type="match status" value="1"/>
</dbReference>
<dbReference type="InterPro" id="IPR043502">
    <property type="entry name" value="DNA/RNA_pol_sf"/>
</dbReference>
<dbReference type="AlphaFoldDB" id="A0A5B6WHR6"/>
<dbReference type="PANTHER" id="PTHR34072">
    <property type="entry name" value="ENZYMATIC POLYPROTEIN-RELATED"/>
    <property type="match status" value="1"/>
</dbReference>
<name>A0A5B6WHR6_9ROSI</name>
<feature type="domain" description="Reverse transcriptase/retrotransposon-derived protein RNase H-like" evidence="1">
    <location>
        <begin position="2"/>
        <end position="70"/>
    </location>
</feature>
<evidence type="ECO:0000313" key="3">
    <source>
        <dbReference type="Proteomes" id="UP000325315"/>
    </source>
</evidence>
<proteinExistence type="predicted"/>
<comment type="caution">
    <text evidence="2">The sequence shown here is derived from an EMBL/GenBank/DDBJ whole genome shotgun (WGS) entry which is preliminary data.</text>
</comment>
<evidence type="ECO:0000259" key="1">
    <source>
        <dbReference type="Pfam" id="PF17919"/>
    </source>
</evidence>
<dbReference type="EMBL" id="SMMG02000003">
    <property type="protein sequence ID" value="KAA3480625.1"/>
    <property type="molecule type" value="Genomic_DNA"/>
</dbReference>